<comment type="caution">
    <text evidence="1">The sequence shown here is derived from an EMBL/GenBank/DDBJ whole genome shotgun (WGS) entry which is preliminary data.</text>
</comment>
<organism evidence="1 2">
    <name type="scientific">Teichococcus aerophilus</name>
    <dbReference type="NCBI Taxonomy" id="1224513"/>
    <lineage>
        <taxon>Bacteria</taxon>
        <taxon>Pseudomonadati</taxon>
        <taxon>Pseudomonadota</taxon>
        <taxon>Alphaproteobacteria</taxon>
        <taxon>Acetobacterales</taxon>
        <taxon>Roseomonadaceae</taxon>
        <taxon>Roseomonas</taxon>
    </lineage>
</organism>
<dbReference type="SUPFAM" id="SSF54427">
    <property type="entry name" value="NTF2-like"/>
    <property type="match status" value="1"/>
</dbReference>
<reference evidence="1 2" key="1">
    <citation type="journal article" date="2013" name="Int. J. Syst. Evol. Microbiol.">
        <title>Roseomonas aerophila sp. nov., isolated from air.</title>
        <authorList>
            <person name="Kim S.J."/>
            <person name="Weon H.Y."/>
            <person name="Ahn J.H."/>
            <person name="Hong S.B."/>
            <person name="Seok S.J."/>
            <person name="Whang K.S."/>
            <person name="Kwon S.W."/>
        </authorList>
    </citation>
    <scope>NUCLEOTIDE SEQUENCE [LARGE SCALE GENOMIC DNA]</scope>
    <source>
        <strain evidence="1 2">NBRC 108923</strain>
    </source>
</reference>
<protein>
    <submittedName>
        <fullName evidence="1">Nuclear transport factor 2 family protein</fullName>
    </submittedName>
</protein>
<gene>
    <name evidence="1" type="ORF">IBL26_09085</name>
</gene>
<evidence type="ECO:0000313" key="2">
    <source>
        <dbReference type="Proteomes" id="UP000626026"/>
    </source>
</evidence>
<accession>A0ABR7RK84</accession>
<dbReference type="InterPro" id="IPR032710">
    <property type="entry name" value="NTF2-like_dom_sf"/>
</dbReference>
<keyword evidence="2" id="KW-1185">Reference proteome</keyword>
<sequence length="126" mass="13851">MTELEQVLATVQGYFDALYEGSVERFRAVFHPQAQLFTAEGGNTAALDFESYMVRVAGRAAPASRNDPRHDAVVSATIASPTTAHVRVRDALLPNRFVDELVLVKFPDGWKIVSKVWAYDNAAQPG</sequence>
<dbReference type="RefSeq" id="WP_187784158.1">
    <property type="nucleotide sequence ID" value="NZ_JACTVA010000012.1"/>
</dbReference>
<proteinExistence type="predicted"/>
<evidence type="ECO:0000313" key="1">
    <source>
        <dbReference type="EMBL" id="MBC9206985.1"/>
    </source>
</evidence>
<dbReference type="InterPro" id="IPR039437">
    <property type="entry name" value="FrzH/put_lumazine-bd"/>
</dbReference>
<dbReference type="Proteomes" id="UP000626026">
    <property type="component" value="Unassembled WGS sequence"/>
</dbReference>
<name>A0ABR7RK84_9PROT</name>
<dbReference type="EMBL" id="JACTVA010000012">
    <property type="protein sequence ID" value="MBC9206985.1"/>
    <property type="molecule type" value="Genomic_DNA"/>
</dbReference>
<dbReference type="Gene3D" id="3.10.450.50">
    <property type="match status" value="1"/>
</dbReference>
<dbReference type="Pfam" id="PF12893">
    <property type="entry name" value="Lumazine_bd_2"/>
    <property type="match status" value="1"/>
</dbReference>